<proteinExistence type="predicted"/>
<dbReference type="InterPro" id="IPR023210">
    <property type="entry name" value="NADP_OxRdtase_dom"/>
</dbReference>
<dbReference type="OrthoDB" id="9768793at2"/>
<dbReference type="Pfam" id="PF00248">
    <property type="entry name" value="Aldo_ket_red"/>
    <property type="match status" value="1"/>
</dbReference>
<dbReference type="STRING" id="68170.GCA_000974445_04257"/>
<dbReference type="RefSeq" id="WP_045316921.1">
    <property type="nucleotide sequence ID" value="NZ_JYJG01000383.1"/>
</dbReference>
<accession>A0A0F0GEJ2</accession>
<evidence type="ECO:0000259" key="1">
    <source>
        <dbReference type="Pfam" id="PF00248"/>
    </source>
</evidence>
<feature type="domain" description="NADP-dependent oxidoreductase" evidence="1">
    <location>
        <begin position="14"/>
        <end position="260"/>
    </location>
</feature>
<dbReference type="InterPro" id="IPR036812">
    <property type="entry name" value="NAD(P)_OxRdtase_dom_sf"/>
</dbReference>
<sequence length="274" mass="28963">MTVTLPSGETVPALGMGTWMMAEKSSLRAAEIAALREGLDLGLTLIDTAEMYGSGAAESLVGEAVLGRRDEVFLVSKVLPSNASVTGTVRACEASLRRLGTDRLDLYLLHWRGGVPLSQTVEAFASLVSSGKIRHWGVSNFDLADMRSLAELPGFCQTNQILYNLSRRGPEHDLLPWQASAGMPVMAYSPVEQGRLLGSAVLASVAARHGATPSQVALAWVLRLPGVIAIPKAGSAAHVRENAAASSLELSAEDLAELDRAFPPPAGPEPLEML</sequence>
<dbReference type="InterPro" id="IPR020471">
    <property type="entry name" value="AKR"/>
</dbReference>
<dbReference type="Gene3D" id="3.20.20.100">
    <property type="entry name" value="NADP-dependent oxidoreductase domain"/>
    <property type="match status" value="1"/>
</dbReference>
<dbReference type="PRINTS" id="PR00069">
    <property type="entry name" value="ALDKETRDTASE"/>
</dbReference>
<name>A0A0F0GEJ2_LENAE</name>
<dbReference type="CDD" id="cd19138">
    <property type="entry name" value="AKR_YeaE"/>
    <property type="match status" value="1"/>
</dbReference>
<dbReference type="PATRIC" id="fig|68170.10.peg.614"/>
<dbReference type="PANTHER" id="PTHR43638">
    <property type="entry name" value="OXIDOREDUCTASE, ALDO/KETO REDUCTASE FAMILY PROTEIN"/>
    <property type="match status" value="1"/>
</dbReference>
<dbReference type="SUPFAM" id="SSF51430">
    <property type="entry name" value="NAD(P)-linked oxidoreductase"/>
    <property type="match status" value="1"/>
</dbReference>
<dbReference type="GO" id="GO:0016491">
    <property type="term" value="F:oxidoreductase activity"/>
    <property type="evidence" value="ECO:0007669"/>
    <property type="project" value="InterPro"/>
</dbReference>
<dbReference type="EMBL" id="JYJG01000383">
    <property type="protein sequence ID" value="KJK41964.1"/>
    <property type="molecule type" value="Genomic_DNA"/>
</dbReference>
<evidence type="ECO:0000313" key="3">
    <source>
        <dbReference type="Proteomes" id="UP000033393"/>
    </source>
</evidence>
<dbReference type="Proteomes" id="UP000033393">
    <property type="component" value="Unassembled WGS sequence"/>
</dbReference>
<keyword evidence="3" id="KW-1185">Reference proteome</keyword>
<evidence type="ECO:0000313" key="2">
    <source>
        <dbReference type="EMBL" id="KJK41964.1"/>
    </source>
</evidence>
<comment type="caution">
    <text evidence="2">The sequence shown here is derived from an EMBL/GenBank/DDBJ whole genome shotgun (WGS) entry which is preliminary data.</text>
</comment>
<gene>
    <name evidence="2" type="ORF">UK23_39545</name>
</gene>
<organism evidence="2 3">
    <name type="scientific">Lentzea aerocolonigenes</name>
    <name type="common">Lechevalieria aerocolonigenes</name>
    <name type="synonym">Saccharothrix aerocolonigenes</name>
    <dbReference type="NCBI Taxonomy" id="68170"/>
    <lineage>
        <taxon>Bacteria</taxon>
        <taxon>Bacillati</taxon>
        <taxon>Actinomycetota</taxon>
        <taxon>Actinomycetes</taxon>
        <taxon>Pseudonocardiales</taxon>
        <taxon>Pseudonocardiaceae</taxon>
        <taxon>Lentzea</taxon>
    </lineage>
</organism>
<protein>
    <submittedName>
        <fullName evidence="2">Oxidoreductase</fullName>
    </submittedName>
</protein>
<dbReference type="AlphaFoldDB" id="A0A0F0GEJ2"/>
<reference evidence="2 3" key="1">
    <citation type="submission" date="2015-02" db="EMBL/GenBank/DDBJ databases">
        <authorList>
            <person name="Ju K.-S."/>
            <person name="Doroghazi J.R."/>
            <person name="Metcalf W."/>
        </authorList>
    </citation>
    <scope>NUCLEOTIDE SEQUENCE [LARGE SCALE GENOMIC DNA]</scope>
    <source>
        <strain evidence="2 3">NRRL B-16140</strain>
    </source>
</reference>
<dbReference type="PANTHER" id="PTHR43638:SF3">
    <property type="entry name" value="ALDEHYDE REDUCTASE"/>
    <property type="match status" value="1"/>
</dbReference>